<dbReference type="InterPro" id="IPR000490">
    <property type="entry name" value="Glyco_hydro_17"/>
</dbReference>
<evidence type="ECO:0000256" key="3">
    <source>
        <dbReference type="ARBA" id="ARBA00012780"/>
    </source>
</evidence>
<accession>A0A438H877</accession>
<dbReference type="EC" id="3.2.1.39" evidence="3"/>
<evidence type="ECO:0000256" key="2">
    <source>
        <dbReference type="ARBA" id="ARBA00008773"/>
    </source>
</evidence>
<evidence type="ECO:0000256" key="1">
    <source>
        <dbReference type="ARBA" id="ARBA00000382"/>
    </source>
</evidence>
<keyword evidence="5" id="KW-0326">Glycosidase</keyword>
<proteinExistence type="inferred from homology"/>
<organism evidence="7 8">
    <name type="scientific">Vitis vinifera</name>
    <name type="common">Grape</name>
    <dbReference type="NCBI Taxonomy" id="29760"/>
    <lineage>
        <taxon>Eukaryota</taxon>
        <taxon>Viridiplantae</taxon>
        <taxon>Streptophyta</taxon>
        <taxon>Embryophyta</taxon>
        <taxon>Tracheophyta</taxon>
        <taxon>Spermatophyta</taxon>
        <taxon>Magnoliopsida</taxon>
        <taxon>eudicotyledons</taxon>
        <taxon>Gunneridae</taxon>
        <taxon>Pentapetalae</taxon>
        <taxon>rosids</taxon>
        <taxon>Vitales</taxon>
        <taxon>Vitaceae</taxon>
        <taxon>Viteae</taxon>
        <taxon>Vitis</taxon>
    </lineage>
</organism>
<evidence type="ECO:0000256" key="5">
    <source>
        <dbReference type="ARBA" id="ARBA00023295"/>
    </source>
</evidence>
<protein>
    <recommendedName>
        <fullName evidence="3">glucan endo-1,3-beta-D-glucosidase</fullName>
        <ecNumber evidence="3">3.2.1.39</ecNumber>
    </recommendedName>
</protein>
<evidence type="ECO:0000313" key="8">
    <source>
        <dbReference type="Proteomes" id="UP000288805"/>
    </source>
</evidence>
<dbReference type="InterPro" id="IPR044965">
    <property type="entry name" value="Glyco_hydro_17_plant"/>
</dbReference>
<dbReference type="AlphaFoldDB" id="A0A438H877"/>
<dbReference type="GO" id="GO:0005975">
    <property type="term" value="P:carbohydrate metabolic process"/>
    <property type="evidence" value="ECO:0007669"/>
    <property type="project" value="InterPro"/>
</dbReference>
<dbReference type="Pfam" id="PF00332">
    <property type="entry name" value="Glyco_hydro_17"/>
    <property type="match status" value="1"/>
</dbReference>
<comment type="caution">
    <text evidence="7">The sequence shown here is derived from an EMBL/GenBank/DDBJ whole genome shotgun (WGS) entry which is preliminary data.</text>
</comment>
<gene>
    <name evidence="7" type="primary">GNS1_0</name>
    <name evidence="7" type="ORF">CK203_044379</name>
</gene>
<evidence type="ECO:0000313" key="7">
    <source>
        <dbReference type="EMBL" id="RVW80599.1"/>
    </source>
</evidence>
<dbReference type="PANTHER" id="PTHR32227">
    <property type="entry name" value="GLUCAN ENDO-1,3-BETA-GLUCOSIDASE BG1-RELATED-RELATED"/>
    <property type="match status" value="1"/>
</dbReference>
<evidence type="ECO:0000256" key="6">
    <source>
        <dbReference type="RuleBase" id="RU004335"/>
    </source>
</evidence>
<dbReference type="SUPFAM" id="SSF51445">
    <property type="entry name" value="(Trans)glycosidases"/>
    <property type="match status" value="1"/>
</dbReference>
<evidence type="ECO:0000256" key="4">
    <source>
        <dbReference type="ARBA" id="ARBA00022801"/>
    </source>
</evidence>
<comment type="catalytic activity">
    <reaction evidence="1">
        <text>Hydrolysis of (1-&gt;3)-beta-D-glucosidic linkages in (1-&gt;3)-beta-D-glucans.</text>
        <dbReference type="EC" id="3.2.1.39"/>
    </reaction>
</comment>
<comment type="similarity">
    <text evidence="2 6">Belongs to the glycosyl hydrolase 17 family.</text>
</comment>
<name>A0A438H877_VITVI</name>
<sequence length="106" mass="11266">MRLYDTRQDALQALGGSNIELILGVPNDNLQNIAFQPGQCRFMGAQAQFVLPAMQNINNAISSAGLGNQIKVSTAIDTGVLECPTHHQVAPSRVTSCHFSLPSSAS</sequence>
<dbReference type="InterPro" id="IPR017853">
    <property type="entry name" value="GH"/>
</dbReference>
<keyword evidence="4" id="KW-0378">Hydrolase</keyword>
<dbReference type="EMBL" id="QGNW01000263">
    <property type="protein sequence ID" value="RVW80599.1"/>
    <property type="molecule type" value="Genomic_DNA"/>
</dbReference>
<dbReference type="Gene3D" id="3.20.20.80">
    <property type="entry name" value="Glycosidases"/>
    <property type="match status" value="2"/>
</dbReference>
<dbReference type="Proteomes" id="UP000288805">
    <property type="component" value="Unassembled WGS sequence"/>
</dbReference>
<dbReference type="GO" id="GO:0042973">
    <property type="term" value="F:glucan endo-1,3-beta-D-glucosidase activity"/>
    <property type="evidence" value="ECO:0007669"/>
    <property type="project" value="UniProtKB-EC"/>
</dbReference>
<reference evidence="7 8" key="1">
    <citation type="journal article" date="2018" name="PLoS Genet.">
        <title>Population sequencing reveals clonal diversity and ancestral inbreeding in the grapevine cultivar Chardonnay.</title>
        <authorList>
            <person name="Roach M.J."/>
            <person name="Johnson D.L."/>
            <person name="Bohlmann J."/>
            <person name="van Vuuren H.J."/>
            <person name="Jones S.J."/>
            <person name="Pretorius I.S."/>
            <person name="Schmidt S.A."/>
            <person name="Borneman A.R."/>
        </authorList>
    </citation>
    <scope>NUCLEOTIDE SEQUENCE [LARGE SCALE GENOMIC DNA]</scope>
    <source>
        <strain evidence="8">cv. Chardonnay</strain>
        <tissue evidence="7">Leaf</tissue>
    </source>
</reference>